<evidence type="ECO:0000256" key="2">
    <source>
        <dbReference type="ARBA" id="ARBA00006075"/>
    </source>
</evidence>
<evidence type="ECO:0000313" key="9">
    <source>
        <dbReference type="EMBL" id="KAF5396801.1"/>
    </source>
</evidence>
<comment type="similarity">
    <text evidence="2 6">Belongs to the CSM3 family.</text>
</comment>
<feature type="compositionally biased region" description="Polar residues" evidence="7">
    <location>
        <begin position="195"/>
        <end position="214"/>
    </location>
</feature>
<evidence type="ECO:0000259" key="8">
    <source>
        <dbReference type="Pfam" id="PF07962"/>
    </source>
</evidence>
<dbReference type="GO" id="GO:0031298">
    <property type="term" value="C:replication fork protection complex"/>
    <property type="evidence" value="ECO:0007669"/>
    <property type="project" value="TreeGrafter"/>
</dbReference>
<comment type="caution">
    <text evidence="9">The sequence shown here is derived from an EMBL/GenBank/DDBJ whole genome shotgun (WGS) entry which is preliminary data.</text>
</comment>
<feature type="region of interest" description="Disordered" evidence="7">
    <location>
        <begin position="244"/>
        <end position="272"/>
    </location>
</feature>
<keyword evidence="4 6" id="KW-0539">Nucleus</keyword>
<dbReference type="GO" id="GO:0003677">
    <property type="term" value="F:DNA binding"/>
    <property type="evidence" value="ECO:0007669"/>
    <property type="project" value="TreeGrafter"/>
</dbReference>
<dbReference type="GO" id="GO:0043111">
    <property type="term" value="P:replication fork arrest"/>
    <property type="evidence" value="ECO:0007669"/>
    <property type="project" value="TreeGrafter"/>
</dbReference>
<organism evidence="9 10">
    <name type="scientific">Paragonimus heterotremus</name>
    <dbReference type="NCBI Taxonomy" id="100268"/>
    <lineage>
        <taxon>Eukaryota</taxon>
        <taxon>Metazoa</taxon>
        <taxon>Spiralia</taxon>
        <taxon>Lophotrochozoa</taxon>
        <taxon>Platyhelminthes</taxon>
        <taxon>Trematoda</taxon>
        <taxon>Digenea</taxon>
        <taxon>Plagiorchiida</taxon>
        <taxon>Troglotremata</taxon>
        <taxon>Troglotrematidae</taxon>
        <taxon>Paragonimus</taxon>
    </lineage>
</organism>
<name>A0A8J4WED7_9TREM</name>
<comment type="function">
    <text evidence="6">Plays an important role in the control of DNA replication and the maintenance of replication fork stability.</text>
</comment>
<dbReference type="InterPro" id="IPR012923">
    <property type="entry name" value="Csm3"/>
</dbReference>
<keyword evidence="5 6" id="KW-0131">Cell cycle</keyword>
<evidence type="ECO:0000256" key="3">
    <source>
        <dbReference type="ARBA" id="ARBA00022763"/>
    </source>
</evidence>
<evidence type="ECO:0000313" key="10">
    <source>
        <dbReference type="Proteomes" id="UP000748531"/>
    </source>
</evidence>
<feature type="region of interest" description="Disordered" evidence="7">
    <location>
        <begin position="194"/>
        <end position="214"/>
    </location>
</feature>
<evidence type="ECO:0000256" key="4">
    <source>
        <dbReference type="ARBA" id="ARBA00023242"/>
    </source>
</evidence>
<keyword evidence="10" id="KW-1185">Reference proteome</keyword>
<feature type="compositionally biased region" description="Low complexity" evidence="7">
    <location>
        <begin position="256"/>
        <end position="272"/>
    </location>
</feature>
<feature type="region of interest" description="Disordered" evidence="7">
    <location>
        <begin position="157"/>
        <end position="176"/>
    </location>
</feature>
<dbReference type="AlphaFoldDB" id="A0A8J4WED7"/>
<dbReference type="GO" id="GO:0031297">
    <property type="term" value="P:replication fork processing"/>
    <property type="evidence" value="ECO:0007669"/>
    <property type="project" value="UniProtKB-UniRule"/>
</dbReference>
<gene>
    <name evidence="9" type="ORF">PHET_10185</name>
</gene>
<dbReference type="EMBL" id="LUCH01007320">
    <property type="protein sequence ID" value="KAF5396801.1"/>
    <property type="molecule type" value="Genomic_DNA"/>
</dbReference>
<sequence>MFLFLPNNNSLLSDPGLPALLDAFKKVHFRGKGFEFQDLDRLLFVYEAWAHRLMPKLSFPDIIERLEKVGSRREIQVALHRLRNGIWPPYVSAERIDEEDDSDEVDFPQITAPDPIEDEEAAWEQALKALPTSSQSYVPRLTTSTSPARLEQAIHEEANLPDHTPGPSTSVFESEEARIERNRLLALERLEARRTSASSMNLSQTDFGSKLPSTPSLLRNAFKATLASTKSPTTIASAVSELHPHTPLHEPDIPPATDDTATSNAADLNQTL</sequence>
<evidence type="ECO:0000256" key="5">
    <source>
        <dbReference type="ARBA" id="ARBA00023306"/>
    </source>
</evidence>
<evidence type="ECO:0000256" key="6">
    <source>
        <dbReference type="RuleBase" id="RU366049"/>
    </source>
</evidence>
<dbReference type="PANTHER" id="PTHR13220:SF11">
    <property type="entry name" value="TIMELESS-INTERACTING PROTEIN"/>
    <property type="match status" value="1"/>
</dbReference>
<dbReference type="InterPro" id="IPR040038">
    <property type="entry name" value="TIPIN/Csm3/Swi3"/>
</dbReference>
<feature type="domain" description="Chromosome segregation in meiosis protein 3" evidence="8">
    <location>
        <begin position="8"/>
        <end position="85"/>
    </location>
</feature>
<evidence type="ECO:0000256" key="7">
    <source>
        <dbReference type="SAM" id="MobiDB-lite"/>
    </source>
</evidence>
<dbReference type="Pfam" id="PF07962">
    <property type="entry name" value="Swi3"/>
    <property type="match status" value="1"/>
</dbReference>
<dbReference type="OrthoDB" id="437078at2759"/>
<dbReference type="GO" id="GO:0006974">
    <property type="term" value="P:DNA damage response"/>
    <property type="evidence" value="ECO:0007669"/>
    <property type="project" value="UniProtKB-KW"/>
</dbReference>
<protein>
    <recommendedName>
        <fullName evidence="6">TIMELESS-interacting protein</fullName>
    </recommendedName>
</protein>
<reference evidence="9" key="1">
    <citation type="submission" date="2019-05" db="EMBL/GenBank/DDBJ databases">
        <title>Annotation for the trematode Paragonimus heterotremus.</title>
        <authorList>
            <person name="Choi Y.-J."/>
        </authorList>
    </citation>
    <scope>NUCLEOTIDE SEQUENCE</scope>
    <source>
        <strain evidence="9">LC</strain>
    </source>
</reference>
<comment type="subcellular location">
    <subcellularLocation>
        <location evidence="1 6">Nucleus</location>
    </subcellularLocation>
</comment>
<keyword evidence="3 6" id="KW-0227">DNA damage</keyword>
<dbReference type="GO" id="GO:0000076">
    <property type="term" value="P:DNA replication checkpoint signaling"/>
    <property type="evidence" value="ECO:0007669"/>
    <property type="project" value="UniProtKB-UniRule"/>
</dbReference>
<accession>A0A8J4WED7</accession>
<evidence type="ECO:0000256" key="1">
    <source>
        <dbReference type="ARBA" id="ARBA00004123"/>
    </source>
</evidence>
<dbReference type="PANTHER" id="PTHR13220">
    <property type="entry name" value="TIMELESS INTERACTING-RELATED"/>
    <property type="match status" value="1"/>
</dbReference>
<dbReference type="Proteomes" id="UP000748531">
    <property type="component" value="Unassembled WGS sequence"/>
</dbReference>
<proteinExistence type="inferred from homology"/>